<keyword evidence="6 7" id="KW-0503">Monooxygenase</keyword>
<comment type="similarity">
    <text evidence="1 7">Belongs to the cytochrome P450 family.</text>
</comment>
<dbReference type="PANTHER" id="PTHR46696:SF4">
    <property type="entry name" value="BIOTIN BIOSYNTHESIS CYTOCHROME P450"/>
    <property type="match status" value="1"/>
</dbReference>
<keyword evidence="4 7" id="KW-0560">Oxidoreductase</keyword>
<dbReference type="InterPro" id="IPR001128">
    <property type="entry name" value="Cyt_P450"/>
</dbReference>
<dbReference type="Gene3D" id="1.10.630.10">
    <property type="entry name" value="Cytochrome P450"/>
    <property type="match status" value="1"/>
</dbReference>
<organism evidence="8 9">
    <name type="scientific">Saccharothrix tamanrassetensis</name>
    <dbReference type="NCBI Taxonomy" id="1051531"/>
    <lineage>
        <taxon>Bacteria</taxon>
        <taxon>Bacillati</taxon>
        <taxon>Actinomycetota</taxon>
        <taxon>Actinomycetes</taxon>
        <taxon>Pseudonocardiales</taxon>
        <taxon>Pseudonocardiaceae</taxon>
        <taxon>Saccharothrix</taxon>
    </lineage>
</organism>
<comment type="caution">
    <text evidence="8">The sequence shown here is derived from an EMBL/GenBank/DDBJ whole genome shotgun (WGS) entry which is preliminary data.</text>
</comment>
<dbReference type="GO" id="GO:0036199">
    <property type="term" value="F:cholest-4-en-3-one 26-monooxygenase activity"/>
    <property type="evidence" value="ECO:0007669"/>
    <property type="project" value="TreeGrafter"/>
</dbReference>
<gene>
    <name evidence="8" type="ORF">FHS29_000608</name>
</gene>
<dbReference type="Pfam" id="PF00067">
    <property type="entry name" value="p450"/>
    <property type="match status" value="1"/>
</dbReference>
<proteinExistence type="inferred from homology"/>
<dbReference type="GO" id="GO:0008395">
    <property type="term" value="F:steroid hydroxylase activity"/>
    <property type="evidence" value="ECO:0007669"/>
    <property type="project" value="TreeGrafter"/>
</dbReference>
<dbReference type="FunFam" id="1.10.630.10:FF:000018">
    <property type="entry name" value="Cytochrome P450 monooxygenase"/>
    <property type="match status" value="1"/>
</dbReference>
<evidence type="ECO:0000256" key="6">
    <source>
        <dbReference type="ARBA" id="ARBA00023033"/>
    </source>
</evidence>
<dbReference type="RefSeq" id="WP_184687936.1">
    <property type="nucleotide sequence ID" value="NZ_JACHJN010000001.1"/>
</dbReference>
<evidence type="ECO:0000256" key="7">
    <source>
        <dbReference type="RuleBase" id="RU000461"/>
    </source>
</evidence>
<keyword evidence="2 7" id="KW-0349">Heme</keyword>
<dbReference type="CDD" id="cd11033">
    <property type="entry name" value="CYP142-like"/>
    <property type="match status" value="1"/>
</dbReference>
<evidence type="ECO:0000313" key="8">
    <source>
        <dbReference type="EMBL" id="MBB5954038.1"/>
    </source>
</evidence>
<dbReference type="AlphaFoldDB" id="A0A841CCY9"/>
<dbReference type="PROSITE" id="PS00086">
    <property type="entry name" value="CYTOCHROME_P450"/>
    <property type="match status" value="1"/>
</dbReference>
<dbReference type="GO" id="GO:0005506">
    <property type="term" value="F:iron ion binding"/>
    <property type="evidence" value="ECO:0007669"/>
    <property type="project" value="InterPro"/>
</dbReference>
<evidence type="ECO:0000256" key="4">
    <source>
        <dbReference type="ARBA" id="ARBA00023002"/>
    </source>
</evidence>
<dbReference type="SUPFAM" id="SSF48264">
    <property type="entry name" value="Cytochrome P450"/>
    <property type="match status" value="1"/>
</dbReference>
<dbReference type="InterPro" id="IPR002397">
    <property type="entry name" value="Cyt_P450_B"/>
</dbReference>
<sequence length="404" mass="44813">MTAADLATLDLADPQTFLDVDLTELWRTLRAESPVHWNEPRGDNPGFWVVSRYADCVTAYKDNKRLTSERGNVLTTLLQGNDSASGKMLAVTDGARHRAVRNLMLKSFSPRLLEAVAEQVRKRTRGLLEDVIARGECDFATDVADHIPINTIGDLMDVPVADRARLVDWNNRTLSRVSSEDSQMDEWLARNEILLYFSDLADQRRRNPGDDVLSTLANGLVDGAPLAEDEVVFNSYSLILGADESSRMSSIGAILALAQNPEQWRKLKSGEVGIDTATEEVLRWTTPAMHFGRRAVEDVELGGRTIRADDVVTLWNSSANFDEEVFPDPTRFDLARTPNRHIAFGFGPHFCLGAFLGRAHVGSVLEGLRDLVSEIRVPGPGTRLYSNFVYGYSSLPVELVPEKA</sequence>
<evidence type="ECO:0000256" key="3">
    <source>
        <dbReference type="ARBA" id="ARBA00022723"/>
    </source>
</evidence>
<dbReference type="InterPro" id="IPR036396">
    <property type="entry name" value="Cyt_P450_sf"/>
</dbReference>
<keyword evidence="9" id="KW-1185">Reference proteome</keyword>
<dbReference type="InterPro" id="IPR017972">
    <property type="entry name" value="Cyt_P450_CS"/>
</dbReference>
<accession>A0A841CCY9</accession>
<evidence type="ECO:0000313" key="9">
    <source>
        <dbReference type="Proteomes" id="UP000547510"/>
    </source>
</evidence>
<dbReference type="PRINTS" id="PR00359">
    <property type="entry name" value="BP450"/>
</dbReference>
<evidence type="ECO:0000256" key="2">
    <source>
        <dbReference type="ARBA" id="ARBA00022617"/>
    </source>
</evidence>
<keyword evidence="3 7" id="KW-0479">Metal-binding</keyword>
<keyword evidence="5 7" id="KW-0408">Iron</keyword>
<dbReference type="PANTHER" id="PTHR46696">
    <property type="entry name" value="P450, PUTATIVE (EUROFUNG)-RELATED"/>
    <property type="match status" value="1"/>
</dbReference>
<name>A0A841CCY9_9PSEU</name>
<dbReference type="GO" id="GO:0020037">
    <property type="term" value="F:heme binding"/>
    <property type="evidence" value="ECO:0007669"/>
    <property type="project" value="InterPro"/>
</dbReference>
<dbReference type="EMBL" id="JACHJN010000001">
    <property type="protein sequence ID" value="MBB5954038.1"/>
    <property type="molecule type" value="Genomic_DNA"/>
</dbReference>
<evidence type="ECO:0000256" key="1">
    <source>
        <dbReference type="ARBA" id="ARBA00010617"/>
    </source>
</evidence>
<dbReference type="GO" id="GO:0006707">
    <property type="term" value="P:cholesterol catabolic process"/>
    <property type="evidence" value="ECO:0007669"/>
    <property type="project" value="TreeGrafter"/>
</dbReference>
<dbReference type="Proteomes" id="UP000547510">
    <property type="component" value="Unassembled WGS sequence"/>
</dbReference>
<reference evidence="8 9" key="1">
    <citation type="submission" date="2020-08" db="EMBL/GenBank/DDBJ databases">
        <title>Genomic Encyclopedia of Type Strains, Phase III (KMG-III): the genomes of soil and plant-associated and newly described type strains.</title>
        <authorList>
            <person name="Whitman W."/>
        </authorList>
    </citation>
    <scope>NUCLEOTIDE SEQUENCE [LARGE SCALE GENOMIC DNA]</scope>
    <source>
        <strain evidence="8 9">CECT 8640</strain>
    </source>
</reference>
<evidence type="ECO:0000256" key="5">
    <source>
        <dbReference type="ARBA" id="ARBA00023004"/>
    </source>
</evidence>
<protein>
    <submittedName>
        <fullName evidence="8">Cytochrome P450</fullName>
    </submittedName>
</protein>